<reference evidence="1 2" key="1">
    <citation type="submission" date="2007-11" db="EMBL/GenBank/DDBJ databases">
        <title>Draft genome sequence of Bacteroides stercoris(ATCC 43183).</title>
        <authorList>
            <person name="Sudarsanam P."/>
            <person name="Ley R."/>
            <person name="Guruge J."/>
            <person name="Turnbaugh P.J."/>
            <person name="Mahowald M."/>
            <person name="Liep D."/>
            <person name="Gordon J."/>
        </authorList>
    </citation>
    <scope>NUCLEOTIDE SEQUENCE [LARGE SCALE GENOMIC DNA]</scope>
    <source>
        <strain evidence="1 2">ATCC 43183</strain>
    </source>
</reference>
<organism evidence="1 2">
    <name type="scientific">Bacteroides stercoris ATCC 43183</name>
    <dbReference type="NCBI Taxonomy" id="449673"/>
    <lineage>
        <taxon>Bacteria</taxon>
        <taxon>Pseudomonadati</taxon>
        <taxon>Bacteroidota</taxon>
        <taxon>Bacteroidia</taxon>
        <taxon>Bacteroidales</taxon>
        <taxon>Bacteroidaceae</taxon>
        <taxon>Bacteroides</taxon>
    </lineage>
</organism>
<dbReference type="HOGENOM" id="CLU_1851173_0_0_10"/>
<evidence type="ECO:0000313" key="1">
    <source>
        <dbReference type="EMBL" id="EDS17016.1"/>
    </source>
</evidence>
<dbReference type="AlphaFoldDB" id="B0NKR8"/>
<name>B0NKR8_BACSE</name>
<reference evidence="1 2" key="2">
    <citation type="submission" date="2007-11" db="EMBL/GenBank/DDBJ databases">
        <authorList>
            <person name="Fulton L."/>
            <person name="Clifton S."/>
            <person name="Fulton B."/>
            <person name="Xu J."/>
            <person name="Minx P."/>
            <person name="Pepin K.H."/>
            <person name="Johnson M."/>
            <person name="Thiruvilangam P."/>
            <person name="Bhonagiri V."/>
            <person name="Nash W.E."/>
            <person name="Mardis E.R."/>
            <person name="Wilson R.K."/>
        </authorList>
    </citation>
    <scope>NUCLEOTIDE SEQUENCE [LARGE SCALE GENOMIC DNA]</scope>
    <source>
        <strain evidence="1 2">ATCC 43183</strain>
    </source>
</reference>
<sequence>MNQDDRRSQVCGMCFLPIADASVGNCPGADFIRVRGDWEVIGISSGEFKESCDTSGGVVKQELKAVVTDTGKANMGRIQELVRQEGLVLLDLSNGDCKVVGTDQFPVSFSTEYAGSPLKLTLSFKRDSAEFAKNLKSF</sequence>
<evidence type="ECO:0000313" key="2">
    <source>
        <dbReference type="Proteomes" id="UP000004713"/>
    </source>
</evidence>
<dbReference type="Proteomes" id="UP000004713">
    <property type="component" value="Unassembled WGS sequence"/>
</dbReference>
<dbReference type="RefSeq" id="WP_005652211.1">
    <property type="nucleotide sequence ID" value="NZ_CP102262.1"/>
</dbReference>
<proteinExistence type="predicted"/>
<gene>
    <name evidence="1" type="ORF">BACSTE_00045</name>
</gene>
<dbReference type="GeneID" id="31795910"/>
<dbReference type="EMBL" id="ABFZ02000009">
    <property type="protein sequence ID" value="EDS17016.1"/>
    <property type="molecule type" value="Genomic_DNA"/>
</dbReference>
<protein>
    <submittedName>
        <fullName evidence="1">Uncharacterized protein</fullName>
    </submittedName>
</protein>
<comment type="caution">
    <text evidence="1">The sequence shown here is derived from an EMBL/GenBank/DDBJ whole genome shotgun (WGS) entry which is preliminary data.</text>
</comment>
<accession>B0NKR8</accession>